<dbReference type="PANTHER" id="PTHR13847:SF287">
    <property type="entry name" value="FAD-DEPENDENT OXIDOREDUCTASE DOMAIN-CONTAINING PROTEIN 1"/>
    <property type="match status" value="1"/>
</dbReference>
<protein>
    <submittedName>
        <fullName evidence="4">FAD-dependent oxidoreductase</fullName>
    </submittedName>
</protein>
<keyword evidence="1" id="KW-0560">Oxidoreductase</keyword>
<dbReference type="Proteomes" id="UP000610960">
    <property type="component" value="Unassembled WGS sequence"/>
</dbReference>
<feature type="domain" description="FAD dependent oxidoreductase" evidence="3">
    <location>
        <begin position="14"/>
        <end position="358"/>
    </location>
</feature>
<dbReference type="EMBL" id="BMNL01000001">
    <property type="protein sequence ID" value="GGP19499.1"/>
    <property type="molecule type" value="Genomic_DNA"/>
</dbReference>
<name>A0A830GW74_9CREN</name>
<evidence type="ECO:0000313" key="5">
    <source>
        <dbReference type="Proteomes" id="UP000610960"/>
    </source>
</evidence>
<dbReference type="Gene3D" id="3.50.50.60">
    <property type="entry name" value="FAD/NAD(P)-binding domain"/>
    <property type="match status" value="1"/>
</dbReference>
<dbReference type="SUPFAM" id="SSF51905">
    <property type="entry name" value="FAD/NAD(P)-binding domain"/>
    <property type="match status" value="1"/>
</dbReference>
<organism evidence="4 5">
    <name type="scientific">Thermocladium modestius</name>
    <dbReference type="NCBI Taxonomy" id="62609"/>
    <lineage>
        <taxon>Archaea</taxon>
        <taxon>Thermoproteota</taxon>
        <taxon>Thermoprotei</taxon>
        <taxon>Thermoproteales</taxon>
        <taxon>Thermoproteaceae</taxon>
        <taxon>Thermocladium</taxon>
    </lineage>
</organism>
<dbReference type="AlphaFoldDB" id="A0A830GW74"/>
<sequence length="390" mass="43631">MSEEGRGLQSFVGDVVVVGGGVVGLATAYGLARRGLKVVVMERGYLGGGSSTRNVSRFRVHFGNAENTRYAIESARIMERLSGELGWNAIFKRSGYLWLAREERILNQYRELNEKVWKPLGVPVKFLTREELAERYPYIDKSRYVGAVLGEQDGEFHHDYVMAGYYTRGRDLGVEYVENSEVTKITITNGKVSEVRGRRAFAKAKSVVVTAGAWTKDLMLQLGIDLPITPVRKEIGVTAPVRYFMEPFIIDTQTNAYVAQTMRGEVIGSIEGRDEPGLKPFENTLDWLTKWARAMEEIMPSARRLRVMRVWSGFYEMTPDHSHIMGRGRDWPEGLYVASGFSGHGFMLAPLTGELMAEYVATGRLSDLAAPFSPDRFSSGNMLKEAVVIG</sequence>
<feature type="transmembrane region" description="Helical" evidence="2">
    <location>
        <begin position="12"/>
        <end position="32"/>
    </location>
</feature>
<comment type="caution">
    <text evidence="4">The sequence shown here is derived from an EMBL/GenBank/DDBJ whole genome shotgun (WGS) entry which is preliminary data.</text>
</comment>
<dbReference type="InterPro" id="IPR036188">
    <property type="entry name" value="FAD/NAD-bd_sf"/>
</dbReference>
<dbReference type="RefSeq" id="WP_229657621.1">
    <property type="nucleotide sequence ID" value="NZ_BMNL01000001.1"/>
</dbReference>
<keyword evidence="5" id="KW-1185">Reference proteome</keyword>
<evidence type="ECO:0000256" key="2">
    <source>
        <dbReference type="SAM" id="Phobius"/>
    </source>
</evidence>
<proteinExistence type="predicted"/>
<evidence type="ECO:0000313" key="4">
    <source>
        <dbReference type="EMBL" id="GGP19499.1"/>
    </source>
</evidence>
<keyword evidence="2" id="KW-0812">Transmembrane</keyword>
<dbReference type="PANTHER" id="PTHR13847">
    <property type="entry name" value="SARCOSINE DEHYDROGENASE-RELATED"/>
    <property type="match status" value="1"/>
</dbReference>
<accession>A0A830GW74</accession>
<dbReference type="GO" id="GO:0016491">
    <property type="term" value="F:oxidoreductase activity"/>
    <property type="evidence" value="ECO:0007669"/>
    <property type="project" value="UniProtKB-KW"/>
</dbReference>
<dbReference type="InterPro" id="IPR006076">
    <property type="entry name" value="FAD-dep_OxRdtase"/>
</dbReference>
<keyword evidence="2" id="KW-0472">Membrane</keyword>
<evidence type="ECO:0000256" key="1">
    <source>
        <dbReference type="ARBA" id="ARBA00023002"/>
    </source>
</evidence>
<dbReference type="Pfam" id="PF01266">
    <property type="entry name" value="DAO"/>
    <property type="match status" value="1"/>
</dbReference>
<dbReference type="GO" id="GO:0005737">
    <property type="term" value="C:cytoplasm"/>
    <property type="evidence" value="ECO:0007669"/>
    <property type="project" value="TreeGrafter"/>
</dbReference>
<keyword evidence="2" id="KW-1133">Transmembrane helix</keyword>
<dbReference type="Gene3D" id="3.30.9.10">
    <property type="entry name" value="D-Amino Acid Oxidase, subunit A, domain 2"/>
    <property type="match status" value="1"/>
</dbReference>
<reference evidence="4" key="2">
    <citation type="submission" date="2020-09" db="EMBL/GenBank/DDBJ databases">
        <authorList>
            <person name="Sun Q."/>
            <person name="Ohkuma M."/>
        </authorList>
    </citation>
    <scope>NUCLEOTIDE SEQUENCE</scope>
    <source>
        <strain evidence="4">JCM 10088</strain>
    </source>
</reference>
<gene>
    <name evidence="4" type="ORF">GCM10007981_03430</name>
</gene>
<reference evidence="4" key="1">
    <citation type="journal article" date="2014" name="Int. J. Syst. Evol. Microbiol.">
        <title>Complete genome sequence of Corynebacterium casei LMG S-19264T (=DSM 44701T), isolated from a smear-ripened cheese.</title>
        <authorList>
            <consortium name="US DOE Joint Genome Institute (JGI-PGF)"/>
            <person name="Walter F."/>
            <person name="Albersmeier A."/>
            <person name="Kalinowski J."/>
            <person name="Ruckert C."/>
        </authorList>
    </citation>
    <scope>NUCLEOTIDE SEQUENCE</scope>
    <source>
        <strain evidence="4">JCM 10088</strain>
    </source>
</reference>
<evidence type="ECO:0000259" key="3">
    <source>
        <dbReference type="Pfam" id="PF01266"/>
    </source>
</evidence>